<comment type="caution">
    <text evidence="1">The sequence shown here is derived from an EMBL/GenBank/DDBJ whole genome shotgun (WGS) entry which is preliminary data.</text>
</comment>
<gene>
    <name evidence="1" type="ORF">CDAR_511481</name>
</gene>
<reference evidence="1 2" key="1">
    <citation type="submission" date="2021-06" db="EMBL/GenBank/DDBJ databases">
        <title>Caerostris darwini draft genome.</title>
        <authorList>
            <person name="Kono N."/>
            <person name="Arakawa K."/>
        </authorList>
    </citation>
    <scope>NUCLEOTIDE SEQUENCE [LARGE SCALE GENOMIC DNA]</scope>
</reference>
<dbReference type="EMBL" id="BPLQ01011119">
    <property type="protein sequence ID" value="GIY55764.1"/>
    <property type="molecule type" value="Genomic_DNA"/>
</dbReference>
<protein>
    <submittedName>
        <fullName evidence="1">Uncharacterized protein</fullName>
    </submittedName>
</protein>
<organism evidence="1 2">
    <name type="scientific">Caerostris darwini</name>
    <dbReference type="NCBI Taxonomy" id="1538125"/>
    <lineage>
        <taxon>Eukaryota</taxon>
        <taxon>Metazoa</taxon>
        <taxon>Ecdysozoa</taxon>
        <taxon>Arthropoda</taxon>
        <taxon>Chelicerata</taxon>
        <taxon>Arachnida</taxon>
        <taxon>Araneae</taxon>
        <taxon>Araneomorphae</taxon>
        <taxon>Entelegynae</taxon>
        <taxon>Araneoidea</taxon>
        <taxon>Araneidae</taxon>
        <taxon>Caerostris</taxon>
    </lineage>
</organism>
<sequence length="106" mass="12048">MLILVHLMQVEVQEIHLAIDESRFPPPRIPEGMVECLHSLPNAASELRVPSGLDEIARFGRQHSFLLLSNSSFISGKSELFSRFIPSFIFGRIAEKRSTNDREIRS</sequence>
<evidence type="ECO:0000313" key="1">
    <source>
        <dbReference type="EMBL" id="GIY55764.1"/>
    </source>
</evidence>
<dbReference type="Proteomes" id="UP001054837">
    <property type="component" value="Unassembled WGS sequence"/>
</dbReference>
<name>A0AAV4UD82_9ARAC</name>
<proteinExistence type="predicted"/>
<dbReference type="AlphaFoldDB" id="A0AAV4UD82"/>
<evidence type="ECO:0000313" key="2">
    <source>
        <dbReference type="Proteomes" id="UP001054837"/>
    </source>
</evidence>
<keyword evidence="2" id="KW-1185">Reference proteome</keyword>
<accession>A0AAV4UD82</accession>